<evidence type="ECO:0000256" key="6">
    <source>
        <dbReference type="ARBA" id="ARBA00022692"/>
    </source>
</evidence>
<keyword evidence="9" id="KW-0249">Electron transport</keyword>
<evidence type="ECO:0000256" key="13">
    <source>
        <dbReference type="ARBA" id="ARBA00024688"/>
    </source>
</evidence>
<feature type="domain" description="Cytochrome oxidase subunit II copper A binding" evidence="18">
    <location>
        <begin position="138"/>
        <end position="269"/>
    </location>
</feature>
<dbReference type="Gene3D" id="2.60.40.420">
    <property type="entry name" value="Cupredoxins - blue copper proteins"/>
    <property type="match status" value="1"/>
</dbReference>
<evidence type="ECO:0000256" key="7">
    <source>
        <dbReference type="ARBA" id="ARBA00022723"/>
    </source>
</evidence>
<feature type="chain" id="PRO_5020924931" description="cytochrome-c oxidase" evidence="17">
    <location>
        <begin position="38"/>
        <end position="277"/>
    </location>
</feature>
<comment type="subcellular location">
    <subcellularLocation>
        <location evidence="1">Membrane</location>
        <topology evidence="1">Multi-pass membrane protein</topology>
    </subcellularLocation>
</comment>
<dbReference type="OrthoDB" id="9781261at2"/>
<keyword evidence="7" id="KW-0479">Metal-binding</keyword>
<keyword evidence="4" id="KW-0813">Transport</keyword>
<dbReference type="GO" id="GO:0004129">
    <property type="term" value="F:cytochrome-c oxidase activity"/>
    <property type="evidence" value="ECO:0007669"/>
    <property type="project" value="UniProtKB-EC"/>
</dbReference>
<dbReference type="PROSITE" id="PS50857">
    <property type="entry name" value="COX2_CUA"/>
    <property type="match status" value="1"/>
</dbReference>
<dbReference type="AlphaFoldDB" id="A0A4U3LZ84"/>
<protein>
    <recommendedName>
        <fullName evidence="3">cytochrome-c oxidase</fullName>
        <ecNumber evidence="3">7.1.1.9</ecNumber>
    </recommendedName>
    <alternativeName>
        <fullName evidence="14">Cytochrome aa3 subunit 2</fullName>
    </alternativeName>
</protein>
<organism evidence="19 20">
    <name type="scientific">Herbidospora galbida</name>
    <dbReference type="NCBI Taxonomy" id="2575442"/>
    <lineage>
        <taxon>Bacteria</taxon>
        <taxon>Bacillati</taxon>
        <taxon>Actinomycetota</taxon>
        <taxon>Actinomycetes</taxon>
        <taxon>Streptosporangiales</taxon>
        <taxon>Streptosporangiaceae</taxon>
        <taxon>Herbidospora</taxon>
    </lineage>
</organism>
<evidence type="ECO:0000256" key="2">
    <source>
        <dbReference type="ARBA" id="ARBA00007866"/>
    </source>
</evidence>
<evidence type="ECO:0000259" key="18">
    <source>
        <dbReference type="PROSITE" id="PS50857"/>
    </source>
</evidence>
<dbReference type="NCBIfam" id="TIGR02866">
    <property type="entry name" value="CoxB"/>
    <property type="match status" value="1"/>
</dbReference>
<feature type="transmembrane region" description="Helical" evidence="16">
    <location>
        <begin position="61"/>
        <end position="85"/>
    </location>
</feature>
<evidence type="ECO:0000256" key="8">
    <source>
        <dbReference type="ARBA" id="ARBA00022967"/>
    </source>
</evidence>
<evidence type="ECO:0000256" key="4">
    <source>
        <dbReference type="ARBA" id="ARBA00022448"/>
    </source>
</evidence>
<dbReference type="InterPro" id="IPR045187">
    <property type="entry name" value="CcO_II"/>
</dbReference>
<dbReference type="GO" id="GO:0016020">
    <property type="term" value="C:membrane"/>
    <property type="evidence" value="ECO:0007669"/>
    <property type="project" value="UniProtKB-SubCell"/>
</dbReference>
<keyword evidence="17" id="KW-0732">Signal</keyword>
<evidence type="ECO:0000256" key="11">
    <source>
        <dbReference type="ARBA" id="ARBA00023008"/>
    </source>
</evidence>
<feature type="signal peptide" evidence="17">
    <location>
        <begin position="1"/>
        <end position="37"/>
    </location>
</feature>
<evidence type="ECO:0000256" key="15">
    <source>
        <dbReference type="ARBA" id="ARBA00047816"/>
    </source>
</evidence>
<evidence type="ECO:0000256" key="16">
    <source>
        <dbReference type="SAM" id="Phobius"/>
    </source>
</evidence>
<dbReference type="SUPFAM" id="SSF49503">
    <property type="entry name" value="Cupredoxins"/>
    <property type="match status" value="1"/>
</dbReference>
<dbReference type="PANTHER" id="PTHR22888:SF9">
    <property type="entry name" value="CYTOCHROME C OXIDASE SUBUNIT 2"/>
    <property type="match status" value="1"/>
</dbReference>
<keyword evidence="10 16" id="KW-1133">Transmembrane helix</keyword>
<dbReference type="PROSITE" id="PS00078">
    <property type="entry name" value="COX2"/>
    <property type="match status" value="1"/>
</dbReference>
<dbReference type="EMBL" id="SZQA01000051">
    <property type="protein sequence ID" value="TKK80949.1"/>
    <property type="molecule type" value="Genomic_DNA"/>
</dbReference>
<accession>A0A4U3LZ84</accession>
<evidence type="ECO:0000256" key="14">
    <source>
        <dbReference type="ARBA" id="ARBA00031399"/>
    </source>
</evidence>
<evidence type="ECO:0000313" key="20">
    <source>
        <dbReference type="Proteomes" id="UP000308705"/>
    </source>
</evidence>
<evidence type="ECO:0000313" key="19">
    <source>
        <dbReference type="EMBL" id="TKK80949.1"/>
    </source>
</evidence>
<dbReference type="Proteomes" id="UP000308705">
    <property type="component" value="Unassembled WGS sequence"/>
</dbReference>
<reference evidence="19 20" key="1">
    <citation type="submission" date="2019-04" db="EMBL/GenBank/DDBJ databases">
        <title>Herbidospora sp. NEAU-GS14.nov., a novel actinomycete isolated from soil.</title>
        <authorList>
            <person name="Han L."/>
        </authorList>
    </citation>
    <scope>NUCLEOTIDE SEQUENCE [LARGE SCALE GENOMIC DNA]</scope>
    <source>
        <strain evidence="19 20">NEAU-GS14</strain>
    </source>
</reference>
<dbReference type="GO" id="GO:0005507">
    <property type="term" value="F:copper ion binding"/>
    <property type="evidence" value="ECO:0007669"/>
    <property type="project" value="InterPro"/>
</dbReference>
<dbReference type="Gene3D" id="1.10.287.90">
    <property type="match status" value="1"/>
</dbReference>
<dbReference type="InterPro" id="IPR002429">
    <property type="entry name" value="CcO_II-like_C"/>
</dbReference>
<evidence type="ECO:0000256" key="12">
    <source>
        <dbReference type="ARBA" id="ARBA00023136"/>
    </source>
</evidence>
<dbReference type="PROSITE" id="PS51257">
    <property type="entry name" value="PROKAR_LIPOPROTEIN"/>
    <property type="match status" value="1"/>
</dbReference>
<gene>
    <name evidence="19" type="primary">coxB</name>
    <name evidence="19" type="ORF">FDA94_34675</name>
</gene>
<keyword evidence="6 16" id="KW-0812">Transmembrane</keyword>
<comment type="catalytic activity">
    <reaction evidence="15">
        <text>4 Fe(II)-[cytochrome c] + O2 + 8 H(+)(in) = 4 Fe(III)-[cytochrome c] + 2 H2O + 4 H(+)(out)</text>
        <dbReference type="Rhea" id="RHEA:11436"/>
        <dbReference type="Rhea" id="RHEA-COMP:10350"/>
        <dbReference type="Rhea" id="RHEA-COMP:14399"/>
        <dbReference type="ChEBI" id="CHEBI:15377"/>
        <dbReference type="ChEBI" id="CHEBI:15378"/>
        <dbReference type="ChEBI" id="CHEBI:15379"/>
        <dbReference type="ChEBI" id="CHEBI:29033"/>
        <dbReference type="ChEBI" id="CHEBI:29034"/>
        <dbReference type="EC" id="7.1.1.9"/>
    </reaction>
</comment>
<sequence>MSPTRRTTRRSLARRRLPSLAGVAVLVASASACSSEAADQWSRLAQPEPQTRQGNLMLDLWLGSWVAAFATFVVVFGLIVWSVLFHRRRKNSDQQLPPQVRYNLPIEMLYTLVPLVMVAVFFYFTARDETEIIKVSGTAPVKVKVEGYQWSWRFTTEAQGKTATVAGVPVDLSKQSTTNPQGPQLVLPVGTKVEFALESPDVIHSFWVPAFLFKQDVIPGVHNKFELDTLDKTGVFFGRCAELCGVDHSKMLFSVKLVPQAEFDQYMTTQSAAGGAQ</sequence>
<dbReference type="GO" id="GO:0016491">
    <property type="term" value="F:oxidoreductase activity"/>
    <property type="evidence" value="ECO:0007669"/>
    <property type="project" value="UniProtKB-KW"/>
</dbReference>
<dbReference type="InterPro" id="IPR014222">
    <property type="entry name" value="Cyt_c_oxidase_su2"/>
</dbReference>
<dbReference type="InterPro" id="IPR008972">
    <property type="entry name" value="Cupredoxin"/>
</dbReference>
<evidence type="ECO:0000256" key="5">
    <source>
        <dbReference type="ARBA" id="ARBA00022660"/>
    </source>
</evidence>
<evidence type="ECO:0000256" key="1">
    <source>
        <dbReference type="ARBA" id="ARBA00004141"/>
    </source>
</evidence>
<evidence type="ECO:0000256" key="3">
    <source>
        <dbReference type="ARBA" id="ARBA00012949"/>
    </source>
</evidence>
<keyword evidence="19" id="KW-0560">Oxidoreductase</keyword>
<keyword evidence="11" id="KW-0186">Copper</keyword>
<keyword evidence="5" id="KW-0679">Respiratory chain</keyword>
<dbReference type="PRINTS" id="PR01166">
    <property type="entry name" value="CYCOXIDASEII"/>
</dbReference>
<dbReference type="InterPro" id="IPR001505">
    <property type="entry name" value="Copper_CuA"/>
</dbReference>
<keyword evidence="12 16" id="KW-0472">Membrane</keyword>
<comment type="function">
    <text evidence="13">Subunits I and II form the functional core of the enzyme complex. Electrons originating in cytochrome c are transferred via heme a and Cu(A) to the binuclear center formed by heme a3 and Cu(B).</text>
</comment>
<evidence type="ECO:0000256" key="10">
    <source>
        <dbReference type="ARBA" id="ARBA00022989"/>
    </source>
</evidence>
<feature type="transmembrane region" description="Helical" evidence="16">
    <location>
        <begin position="106"/>
        <end position="126"/>
    </location>
</feature>
<dbReference type="PANTHER" id="PTHR22888">
    <property type="entry name" value="CYTOCHROME C OXIDASE, SUBUNIT II"/>
    <property type="match status" value="1"/>
</dbReference>
<keyword evidence="8" id="KW-1278">Translocase</keyword>
<evidence type="ECO:0000256" key="9">
    <source>
        <dbReference type="ARBA" id="ARBA00022982"/>
    </source>
</evidence>
<dbReference type="Pfam" id="PF00116">
    <property type="entry name" value="COX2"/>
    <property type="match status" value="1"/>
</dbReference>
<proteinExistence type="inferred from homology"/>
<keyword evidence="20" id="KW-1185">Reference proteome</keyword>
<dbReference type="GO" id="GO:0042773">
    <property type="term" value="P:ATP synthesis coupled electron transport"/>
    <property type="evidence" value="ECO:0007669"/>
    <property type="project" value="TreeGrafter"/>
</dbReference>
<name>A0A4U3LZ84_9ACTN</name>
<dbReference type="EC" id="7.1.1.9" evidence="3"/>
<dbReference type="SUPFAM" id="SSF81464">
    <property type="entry name" value="Cytochrome c oxidase subunit II-like, transmembrane region"/>
    <property type="match status" value="1"/>
</dbReference>
<comment type="similarity">
    <text evidence="2">Belongs to the cytochrome c oxidase subunit 2 family.</text>
</comment>
<comment type="caution">
    <text evidence="19">The sequence shown here is derived from an EMBL/GenBank/DDBJ whole genome shotgun (WGS) entry which is preliminary data.</text>
</comment>
<dbReference type="InterPro" id="IPR036257">
    <property type="entry name" value="Cyt_c_oxidase_su2_TM_sf"/>
</dbReference>
<evidence type="ECO:0000256" key="17">
    <source>
        <dbReference type="SAM" id="SignalP"/>
    </source>
</evidence>